<gene>
    <name evidence="1" type="primary">rpl4</name>
</gene>
<name>A0A0M4MTD6_9APIC</name>
<accession>A0A0M4MTD6</accession>
<reference evidence="1" key="1">
    <citation type="journal article" date="2015" name="Parasit. Vectors">
        <title>Characterization and annotation of Babesia orientalis apicoplast genome.</title>
        <authorList>
            <person name="Huang Y."/>
            <person name="He L."/>
            <person name="Hu J."/>
            <person name="He P."/>
            <person name="He J."/>
            <person name="Yu L."/>
            <person name="Malobi N."/>
            <person name="Zhou Y."/>
            <person name="Shen B."/>
            <person name="Zhao J."/>
        </authorList>
    </citation>
    <scope>NUCLEOTIDE SEQUENCE</scope>
    <source>
        <strain evidence="1">Wuhan</strain>
    </source>
</reference>
<keyword evidence="1" id="KW-0689">Ribosomal protein</keyword>
<evidence type="ECO:0000313" key="1">
    <source>
        <dbReference type="EMBL" id="ALE29361.1"/>
    </source>
</evidence>
<dbReference type="GeneID" id="26044082"/>
<dbReference type="AlphaFoldDB" id="A0A0M4MTD6"/>
<dbReference type="EMBL" id="KT428643">
    <property type="protein sequence ID" value="ALE29361.1"/>
    <property type="molecule type" value="Genomic_DNA"/>
</dbReference>
<keyword evidence="1" id="KW-0687">Ribonucleoprotein</keyword>
<organism evidence="1">
    <name type="scientific">Babesia orientalis</name>
    <dbReference type="NCBI Taxonomy" id="273649"/>
    <lineage>
        <taxon>Eukaryota</taxon>
        <taxon>Sar</taxon>
        <taxon>Alveolata</taxon>
        <taxon>Apicomplexa</taxon>
        <taxon>Aconoidasida</taxon>
        <taxon>Piroplasmida</taxon>
        <taxon>Babesiidae</taxon>
        <taxon>Babesia</taxon>
    </lineage>
</organism>
<dbReference type="GO" id="GO:0005840">
    <property type="term" value="C:ribosome"/>
    <property type="evidence" value="ECO:0007669"/>
    <property type="project" value="UniProtKB-KW"/>
</dbReference>
<protein>
    <submittedName>
        <fullName evidence="1">Ribosomal protein L4</fullName>
    </submittedName>
</protein>
<sequence length="172" mass="20590">MNTLVLNIKFYFNLNLIKFFDYSIVIQNLYKYDLSYKHILIYLKNLLSSKIFNLKNKYNRTKSKNKHSKTYYSSSHNVRKGLVWVGFRNLKINSNITIYSKLLIMSLFNLRSNILIYSLEYLKFLYYINSLNNSRYKTLIINSLKYSNYTLNYSNNSLLLNLKKNNTLSVAY</sequence>
<dbReference type="RefSeq" id="YP_009170378.1">
    <property type="nucleotide sequence ID" value="NC_028029.1"/>
</dbReference>
<proteinExistence type="predicted"/>